<evidence type="ECO:0000256" key="2">
    <source>
        <dbReference type="ARBA" id="ARBA00023239"/>
    </source>
</evidence>
<dbReference type="InterPro" id="IPR002762">
    <property type="entry name" value="CbiX-like"/>
</dbReference>
<keyword evidence="1" id="KW-0479">Metal-binding</keyword>
<evidence type="ECO:0000256" key="1">
    <source>
        <dbReference type="ARBA" id="ARBA00022723"/>
    </source>
</evidence>
<dbReference type="GO" id="GO:0016829">
    <property type="term" value="F:lyase activity"/>
    <property type="evidence" value="ECO:0007669"/>
    <property type="project" value="UniProtKB-KW"/>
</dbReference>
<dbReference type="SUPFAM" id="SSF53800">
    <property type="entry name" value="Chelatase"/>
    <property type="match status" value="1"/>
</dbReference>
<keyword evidence="2" id="KW-0456">Lyase</keyword>
<dbReference type="Proteomes" id="UP000052946">
    <property type="component" value="Unassembled WGS sequence"/>
</dbReference>
<dbReference type="GO" id="GO:0046872">
    <property type="term" value="F:metal ion binding"/>
    <property type="evidence" value="ECO:0007669"/>
    <property type="project" value="UniProtKB-KW"/>
</dbReference>
<dbReference type="EMBL" id="BBXV01000026">
    <property type="protein sequence ID" value="GAQ18341.1"/>
    <property type="molecule type" value="Genomic_DNA"/>
</dbReference>
<dbReference type="Pfam" id="PF01903">
    <property type="entry name" value="CbiX"/>
    <property type="match status" value="1"/>
</dbReference>
<protein>
    <submittedName>
        <fullName evidence="3">Sirohydrochlorin cobaltochelatase</fullName>
    </submittedName>
</protein>
<organism evidence="3 4">
    <name type="scientific">Oceanobacillus picturae</name>
    <dbReference type="NCBI Taxonomy" id="171693"/>
    <lineage>
        <taxon>Bacteria</taxon>
        <taxon>Bacillati</taxon>
        <taxon>Bacillota</taxon>
        <taxon>Bacilli</taxon>
        <taxon>Bacillales</taxon>
        <taxon>Bacillaceae</taxon>
        <taxon>Oceanobacillus</taxon>
    </lineage>
</organism>
<gene>
    <name evidence="3" type="ORF">OPHB3_2280</name>
</gene>
<reference evidence="4" key="1">
    <citation type="submission" date="2015-07" db="EMBL/GenBank/DDBJ databases">
        <title>Draft Genome Sequence of Oceanobacillus picturae Heshi-B3 that Was Isolated from Fermented Rice Bran with Aging Salted Mackerel, Which Was Named Heshiko as Traditional Fermented Seafood in Japan.</title>
        <authorList>
            <person name="Akuzawa S."/>
            <person name="Nakagawa J."/>
            <person name="Kanekatsu T."/>
            <person name="Kanesaki Y."/>
            <person name="Suzuki T."/>
        </authorList>
    </citation>
    <scope>NUCLEOTIDE SEQUENCE [LARGE SCALE GENOMIC DNA]</scope>
    <source>
        <strain evidence="4">Heshi-B3</strain>
    </source>
</reference>
<proteinExistence type="predicted"/>
<sequence length="222" mass="25461">MKKIKLLVYHGSRDETKNKSFLKMVNRLQAKAQDPVLGCFLEFGSPLLENVMAQYPQHYEVTVIPLFFLKGKHYEEDLKDIAVQAYSPVNILPPLVEDAHFIRFIQQSYDIKEPFILAAHGSAHFEAKQALSAMAKRLAEKSRMPWLVVMLAEDGAQEKLVKFQEEYGSVTMLPLTFSKGKVYYELKSLASSNTNFYIMNPLSFNQSIERYILKKIMILEGS</sequence>
<accession>A0A0U9H6H7</accession>
<dbReference type="AlphaFoldDB" id="A0A0U9H6H7"/>
<evidence type="ECO:0000313" key="4">
    <source>
        <dbReference type="Proteomes" id="UP000052946"/>
    </source>
</evidence>
<name>A0A0U9H6H7_9BACI</name>
<dbReference type="CDD" id="cd03416">
    <property type="entry name" value="CbiX_SirB_N"/>
    <property type="match status" value="1"/>
</dbReference>
<evidence type="ECO:0000313" key="3">
    <source>
        <dbReference type="EMBL" id="GAQ18341.1"/>
    </source>
</evidence>
<comment type="caution">
    <text evidence="3">The sequence shown here is derived from an EMBL/GenBank/DDBJ whole genome shotgun (WGS) entry which is preliminary data.</text>
</comment>
<dbReference type="RefSeq" id="WP_058950396.1">
    <property type="nucleotide sequence ID" value="NZ_BBXV01000026.1"/>
</dbReference>
<dbReference type="Gene3D" id="3.40.50.1400">
    <property type="match status" value="1"/>
</dbReference>
<reference evidence="3 4" key="2">
    <citation type="journal article" date="2016" name="Genome Announc.">
        <title>Draft Genome Sequence of Oceanobacillus picturae Heshi-B3, Isolated from Fermented Rice Bran in a Traditional Japanese Seafood Dish.</title>
        <authorList>
            <person name="Akuzawa S."/>
            <person name="Nagaoka J."/>
            <person name="Kanekatsu M."/>
            <person name="Kanesaki Y."/>
            <person name="Suzuki T."/>
        </authorList>
    </citation>
    <scope>NUCLEOTIDE SEQUENCE [LARGE SCALE GENOMIC DNA]</scope>
    <source>
        <strain evidence="3 4">Heshi-B3</strain>
    </source>
</reference>
<dbReference type="OrthoDB" id="9797895at2"/>